<name>A0A5J9UI43_9POAL</name>
<dbReference type="GO" id="GO:0000166">
    <property type="term" value="F:nucleotide binding"/>
    <property type="evidence" value="ECO:0007669"/>
    <property type="project" value="UniProtKB-KW"/>
</dbReference>
<dbReference type="AlphaFoldDB" id="A0A5J9UI43"/>
<dbReference type="Proteomes" id="UP000324897">
    <property type="component" value="Chromosome 2"/>
</dbReference>
<accession>A0A5J9UI43</accession>
<dbReference type="InterPro" id="IPR038005">
    <property type="entry name" value="RX-like_CC"/>
</dbReference>
<keyword evidence="8" id="KW-1185">Reference proteome</keyword>
<keyword evidence="4" id="KW-0547">Nucleotide-binding</keyword>
<evidence type="ECO:0000256" key="3">
    <source>
        <dbReference type="ARBA" id="ARBA00022737"/>
    </source>
</evidence>
<organism evidence="7 8">
    <name type="scientific">Eragrostis curvula</name>
    <name type="common">weeping love grass</name>
    <dbReference type="NCBI Taxonomy" id="38414"/>
    <lineage>
        <taxon>Eukaryota</taxon>
        <taxon>Viridiplantae</taxon>
        <taxon>Streptophyta</taxon>
        <taxon>Embryophyta</taxon>
        <taxon>Tracheophyta</taxon>
        <taxon>Spermatophyta</taxon>
        <taxon>Magnoliopsida</taxon>
        <taxon>Liliopsida</taxon>
        <taxon>Poales</taxon>
        <taxon>Poaceae</taxon>
        <taxon>PACMAD clade</taxon>
        <taxon>Chloridoideae</taxon>
        <taxon>Eragrostideae</taxon>
        <taxon>Eragrostidinae</taxon>
        <taxon>Eragrostis</taxon>
    </lineage>
</organism>
<dbReference type="Gene3D" id="1.20.5.4130">
    <property type="match status" value="1"/>
</dbReference>
<comment type="similarity">
    <text evidence="1">Belongs to the disease resistance NB-LRR family.</text>
</comment>
<dbReference type="PANTHER" id="PTHR19338:SF57">
    <property type="entry name" value="DISEASE RESISTANCE PROTEIN RPM1"/>
    <property type="match status" value="1"/>
</dbReference>
<protein>
    <recommendedName>
        <fullName evidence="6">Disease resistance N-terminal domain-containing protein</fullName>
    </recommendedName>
</protein>
<dbReference type="InterPro" id="IPR041118">
    <property type="entry name" value="Rx_N"/>
</dbReference>
<evidence type="ECO:0000313" key="7">
    <source>
        <dbReference type="EMBL" id="TVU23352.1"/>
    </source>
</evidence>
<keyword evidence="5" id="KW-0611">Plant defense</keyword>
<dbReference type="PANTHER" id="PTHR19338">
    <property type="entry name" value="TRANSLOCASE OF INNER MITOCHONDRIAL MEMBRANE 13 HOMOLOG"/>
    <property type="match status" value="1"/>
</dbReference>
<proteinExistence type="inferred from homology"/>
<evidence type="ECO:0000256" key="1">
    <source>
        <dbReference type="ARBA" id="ARBA00008894"/>
    </source>
</evidence>
<dbReference type="EMBL" id="RWGY01000013">
    <property type="protein sequence ID" value="TVU23352.1"/>
    <property type="molecule type" value="Genomic_DNA"/>
</dbReference>
<feature type="non-terminal residue" evidence="7">
    <location>
        <position position="1"/>
    </location>
</feature>
<feature type="domain" description="Disease resistance N-terminal" evidence="6">
    <location>
        <begin position="12"/>
        <end position="96"/>
    </location>
</feature>
<dbReference type="CDD" id="cd14798">
    <property type="entry name" value="RX-CC_like"/>
    <property type="match status" value="1"/>
</dbReference>
<keyword evidence="2" id="KW-0433">Leucine-rich repeat</keyword>
<sequence>MELAVGASQATIKSLLTKLGSLLAEEYALIRGVRGDIQFISDELASMQAFLSNVARAGGADGHDDQTQDWMRQVRDVSYEIEDCVDDFAHNLRRDPPGDGCLVSILKFLEEIRTSSTRRRIAVQILSLKARAQQIGERRGRYGVRDPEPGKMNSLASVTGYHAAENQHITRQLIGIQEQLESRTKTCRIFANGLSTRM</sequence>
<dbReference type="Pfam" id="PF18052">
    <property type="entry name" value="Rx_N"/>
    <property type="match status" value="1"/>
</dbReference>
<dbReference type="Gramene" id="TVU23352">
    <property type="protein sequence ID" value="TVU23352"/>
    <property type="gene ID" value="EJB05_25711"/>
</dbReference>
<reference evidence="7 8" key="1">
    <citation type="journal article" date="2019" name="Sci. Rep.">
        <title>A high-quality genome of Eragrostis curvula grass provides insights into Poaceae evolution and supports new strategies to enhance forage quality.</title>
        <authorList>
            <person name="Carballo J."/>
            <person name="Santos B.A.C.M."/>
            <person name="Zappacosta D."/>
            <person name="Garbus I."/>
            <person name="Selva J.P."/>
            <person name="Gallo C.A."/>
            <person name="Diaz A."/>
            <person name="Albertini E."/>
            <person name="Caccamo M."/>
            <person name="Echenique V."/>
        </authorList>
    </citation>
    <scope>NUCLEOTIDE SEQUENCE [LARGE SCALE GENOMIC DNA]</scope>
    <source>
        <strain evidence="8">cv. Victoria</strain>
        <tissue evidence="7">Leaf</tissue>
    </source>
</reference>
<evidence type="ECO:0000256" key="2">
    <source>
        <dbReference type="ARBA" id="ARBA00022614"/>
    </source>
</evidence>
<evidence type="ECO:0000313" key="8">
    <source>
        <dbReference type="Proteomes" id="UP000324897"/>
    </source>
</evidence>
<evidence type="ECO:0000259" key="6">
    <source>
        <dbReference type="Pfam" id="PF18052"/>
    </source>
</evidence>
<evidence type="ECO:0000256" key="5">
    <source>
        <dbReference type="ARBA" id="ARBA00022821"/>
    </source>
</evidence>
<dbReference type="OrthoDB" id="689154at2759"/>
<keyword evidence="3" id="KW-0677">Repeat</keyword>
<evidence type="ECO:0000256" key="4">
    <source>
        <dbReference type="ARBA" id="ARBA00022741"/>
    </source>
</evidence>
<comment type="caution">
    <text evidence="7">The sequence shown here is derived from an EMBL/GenBank/DDBJ whole genome shotgun (WGS) entry which is preliminary data.</text>
</comment>
<gene>
    <name evidence="7" type="ORF">EJB05_25711</name>
</gene>
<dbReference type="GO" id="GO:0006952">
    <property type="term" value="P:defense response"/>
    <property type="evidence" value="ECO:0007669"/>
    <property type="project" value="UniProtKB-KW"/>
</dbReference>